<reference evidence="1" key="1">
    <citation type="submission" date="2022-08" db="EMBL/GenBank/DDBJ databases">
        <title>Genome Sequence of Fusarium decemcellulare.</title>
        <authorList>
            <person name="Buettner E."/>
        </authorList>
    </citation>
    <scope>NUCLEOTIDE SEQUENCE</scope>
    <source>
        <strain evidence="1">Babe19</strain>
    </source>
</reference>
<gene>
    <name evidence="1" type="ORF">NM208_g7976</name>
</gene>
<sequence length="730" mass="80282">MQWSDTCLTSCKHLSRQKEDTCDSVPLPSRHSVGVSMPSETLSISTFASLETIQDKSYSSKEYLLSSVQNHGKTRLPFPSPWIASCGMYLFFLTGVGFAIGHHFYYASLHGNIVDDQLVKLRWGTALAFAAKASLTASVVSAFQQQVWASLRTRFMTVSALDSMFAATENPLDLLNLEFITGAKMAVALALFGWCAPAIVILTANTLLVEPSMMDQATMCPGVKSLNFTFEGTYDWRHPGRGKDSRAVSSSVSMWNATSQDEQKAIDYFTAPSQKLSLQADASAVLQRPITERGSALATCERGWNCTINVEMIGPGYKCVEVASGIGSRVRNLSQESGEAVSPFLSTDFLAPTGNITYQAITNRGDYAALQMENIRSGGAPQIPGPLPKTFGAFRTEPVVWIGYAQLNKSTKRFTGSWGSPGYEAATIPKIIACEHYKTRYQVQYNYTDGEQFIQVVNRTFLSQVINTTYTPSIIANDGTADNTTASPRSNYVLMTNTAQYKEIAAYHALGSVFRNIIKGSIRMPFVISSTKALNTMLLNREDYFPRDDLKSLIPSLYEDLIFSIMSNPQFAVVVWAAQPDRQVLLNEDDKDMLYPCIRYRPANRYHYSARILWAVYGIAMLLALSGIMVGSIALWRNGGRRRDSRFSSIVAATRGSSLSKIDWGGPAVDEGQVNEKTRNLKLGYGLAKHVETGEFPGTAHGRVAFSFGCEGDIDQSRGVDESLGSVVRT</sequence>
<name>A0ACC1S703_9HYPO</name>
<evidence type="ECO:0000313" key="1">
    <source>
        <dbReference type="EMBL" id="KAJ3533460.1"/>
    </source>
</evidence>
<dbReference type="Proteomes" id="UP001148629">
    <property type="component" value="Unassembled WGS sequence"/>
</dbReference>
<accession>A0ACC1S703</accession>
<evidence type="ECO:0000313" key="2">
    <source>
        <dbReference type="Proteomes" id="UP001148629"/>
    </source>
</evidence>
<proteinExistence type="predicted"/>
<keyword evidence="2" id="KW-1185">Reference proteome</keyword>
<dbReference type="EMBL" id="JANRMS010000867">
    <property type="protein sequence ID" value="KAJ3533460.1"/>
    <property type="molecule type" value="Genomic_DNA"/>
</dbReference>
<comment type="caution">
    <text evidence="1">The sequence shown here is derived from an EMBL/GenBank/DDBJ whole genome shotgun (WGS) entry which is preliminary data.</text>
</comment>
<organism evidence="1 2">
    <name type="scientific">Fusarium decemcellulare</name>
    <dbReference type="NCBI Taxonomy" id="57161"/>
    <lineage>
        <taxon>Eukaryota</taxon>
        <taxon>Fungi</taxon>
        <taxon>Dikarya</taxon>
        <taxon>Ascomycota</taxon>
        <taxon>Pezizomycotina</taxon>
        <taxon>Sordariomycetes</taxon>
        <taxon>Hypocreomycetidae</taxon>
        <taxon>Hypocreales</taxon>
        <taxon>Nectriaceae</taxon>
        <taxon>Fusarium</taxon>
        <taxon>Fusarium decemcellulare species complex</taxon>
    </lineage>
</organism>
<protein>
    <submittedName>
        <fullName evidence="1">Uncharacterized protein</fullName>
    </submittedName>
</protein>